<accession>L8GST9</accession>
<feature type="compositionally biased region" description="Acidic residues" evidence="1">
    <location>
        <begin position="172"/>
        <end position="184"/>
    </location>
</feature>
<reference evidence="2 3" key="1">
    <citation type="journal article" date="2013" name="Genome Biol.">
        <title>Genome of Acanthamoeba castellanii highlights extensive lateral gene transfer and early evolution of tyrosine kinase signaling.</title>
        <authorList>
            <person name="Clarke M."/>
            <person name="Lohan A.J."/>
            <person name="Liu B."/>
            <person name="Lagkouvardos I."/>
            <person name="Roy S."/>
            <person name="Zafar N."/>
            <person name="Bertelli C."/>
            <person name="Schilde C."/>
            <person name="Kianianmomeni A."/>
            <person name="Burglin T.R."/>
            <person name="Frech C."/>
            <person name="Turcotte B."/>
            <person name="Kopec K.O."/>
            <person name="Synnott J.M."/>
            <person name="Choo C."/>
            <person name="Paponov I."/>
            <person name="Finkler A."/>
            <person name="Soon Heng Tan C."/>
            <person name="Hutchins A.P."/>
            <person name="Weinmeier T."/>
            <person name="Rattei T."/>
            <person name="Chu J.S."/>
            <person name="Gimenez G."/>
            <person name="Irimia M."/>
            <person name="Rigden D.J."/>
            <person name="Fitzpatrick D.A."/>
            <person name="Lorenzo-Morales J."/>
            <person name="Bateman A."/>
            <person name="Chiu C.H."/>
            <person name="Tang P."/>
            <person name="Hegemann P."/>
            <person name="Fromm H."/>
            <person name="Raoult D."/>
            <person name="Greub G."/>
            <person name="Miranda-Saavedra D."/>
            <person name="Chen N."/>
            <person name="Nash P."/>
            <person name="Ginger M.L."/>
            <person name="Horn M."/>
            <person name="Schaap P."/>
            <person name="Caler L."/>
            <person name="Loftus B."/>
        </authorList>
    </citation>
    <scope>NUCLEOTIDE SEQUENCE [LARGE SCALE GENOMIC DNA]</scope>
    <source>
        <strain evidence="2 3">Neff</strain>
    </source>
</reference>
<feature type="compositionally biased region" description="Acidic residues" evidence="1">
    <location>
        <begin position="574"/>
        <end position="594"/>
    </location>
</feature>
<name>L8GST9_ACACF</name>
<dbReference type="EMBL" id="KB008010">
    <property type="protein sequence ID" value="ELR16060.1"/>
    <property type="molecule type" value="Genomic_DNA"/>
</dbReference>
<feature type="compositionally biased region" description="Basic and acidic residues" evidence="1">
    <location>
        <begin position="416"/>
        <end position="438"/>
    </location>
</feature>
<dbReference type="GeneID" id="14916651"/>
<evidence type="ECO:0000256" key="1">
    <source>
        <dbReference type="SAM" id="MobiDB-lite"/>
    </source>
</evidence>
<feature type="region of interest" description="Disordered" evidence="1">
    <location>
        <begin position="1"/>
        <end position="220"/>
    </location>
</feature>
<proteinExistence type="predicted"/>
<feature type="compositionally biased region" description="Basic residues" evidence="1">
    <location>
        <begin position="64"/>
        <end position="76"/>
    </location>
</feature>
<protein>
    <submittedName>
        <fullName evidence="2">Uncharacterized protein</fullName>
    </submittedName>
</protein>
<feature type="compositionally biased region" description="Acidic residues" evidence="1">
    <location>
        <begin position="456"/>
        <end position="465"/>
    </location>
</feature>
<evidence type="ECO:0000313" key="2">
    <source>
        <dbReference type="EMBL" id="ELR16060.1"/>
    </source>
</evidence>
<feature type="compositionally biased region" description="Low complexity" evidence="1">
    <location>
        <begin position="124"/>
        <end position="135"/>
    </location>
</feature>
<feature type="compositionally biased region" description="Basic and acidic residues" evidence="1">
    <location>
        <begin position="158"/>
        <end position="171"/>
    </location>
</feature>
<sequence>MGGGTEEPVPEHDPFDVPQRREVRSPRSRGAGNSGEEEEQFEENVKEAHDIIAQLETLVNKMETKRHTKRRTARASRSRDSTPADSKAHINANRGSSSEGKGKERQGKPYAVSPSALLGGGSRGTTTTITTQTSGPKLISLPPGGADKPIELNGMRYNPDRKVWEGGKELSPDDDGAFESDDESQGASNSGNKSNLSIDAHHRQPLRKSSPHKAARALREEDYVLDDTGEWIKRDLVEPTEKEKSQPRLFLIRYLNPTNPVAASKMAGDMRLVDGRWVKASEEENDDMDAFGDDEELQKWGETDTYFAELPKEFDLGEDTLNQWRRRQEEHQKEMGCWTAPEKDPKRFLLDGLRQMYIIRVVDQANTKGRAWRKANSSPAKFPAPVTVASAVRVAARQNSGIPTKLDKFKDDSDRFDQDLEFDDGKQLSPRRREARTDDSEEDGFGEVSPPASDSDREDWGDDFDSPLANKKLGAPAMAASRSFEGIEIGDDDDEDDDDDVMEMDDDAGVDARQANQPQLEGADDDEDWGDDKVTSRLPGVMSIGDDDDEGDDEFEELNTHNNSSSKQKVGANADDDDDDEDWGMDDVDDDDGGDNGKAPALNKPRQVNQVVKKLLGGMVMTDDAEEEDDDDDLVISDGEDDAAVARNGQSRPLSRHLSEPFTNDHEVEDDLMMHNVGGIINSDARRFLNRK</sequence>
<feature type="compositionally biased region" description="Acidic residues" evidence="1">
    <location>
        <begin position="545"/>
        <end position="557"/>
    </location>
</feature>
<dbReference type="KEGG" id="acan:ACA1_224390"/>
<dbReference type="AlphaFoldDB" id="L8GST9"/>
<feature type="compositionally biased region" description="Basic and acidic residues" evidence="1">
    <location>
        <begin position="77"/>
        <end position="88"/>
    </location>
</feature>
<keyword evidence="3" id="KW-1185">Reference proteome</keyword>
<dbReference type="RefSeq" id="XP_004338073.1">
    <property type="nucleotide sequence ID" value="XM_004338025.1"/>
</dbReference>
<feature type="compositionally biased region" description="Polar residues" evidence="1">
    <location>
        <begin position="185"/>
        <end position="197"/>
    </location>
</feature>
<feature type="compositionally biased region" description="Basic residues" evidence="1">
    <location>
        <begin position="203"/>
        <end position="216"/>
    </location>
</feature>
<feature type="compositionally biased region" description="Basic and acidic residues" evidence="1">
    <location>
        <begin position="9"/>
        <end position="25"/>
    </location>
</feature>
<feature type="compositionally biased region" description="Acidic residues" evidence="1">
    <location>
        <begin position="488"/>
        <end position="509"/>
    </location>
</feature>
<organism evidence="2 3">
    <name type="scientific">Acanthamoeba castellanii (strain ATCC 30010 / Neff)</name>
    <dbReference type="NCBI Taxonomy" id="1257118"/>
    <lineage>
        <taxon>Eukaryota</taxon>
        <taxon>Amoebozoa</taxon>
        <taxon>Discosea</taxon>
        <taxon>Longamoebia</taxon>
        <taxon>Centramoebida</taxon>
        <taxon>Acanthamoebidae</taxon>
        <taxon>Acanthamoeba</taxon>
    </lineage>
</organism>
<feature type="region of interest" description="Disordered" evidence="1">
    <location>
        <begin position="416"/>
        <end position="659"/>
    </location>
</feature>
<dbReference type="VEuPathDB" id="AmoebaDB:ACA1_224390"/>
<feature type="compositionally biased region" description="Acidic residues" evidence="1">
    <location>
        <begin position="623"/>
        <end position="643"/>
    </location>
</feature>
<evidence type="ECO:0000313" key="3">
    <source>
        <dbReference type="Proteomes" id="UP000011083"/>
    </source>
</evidence>
<dbReference type="Proteomes" id="UP000011083">
    <property type="component" value="Unassembled WGS sequence"/>
</dbReference>
<gene>
    <name evidence="2" type="ORF">ACA1_224390</name>
</gene>